<dbReference type="GO" id="GO:0008610">
    <property type="term" value="P:lipid biosynthetic process"/>
    <property type="evidence" value="ECO:0007669"/>
    <property type="project" value="InterPro"/>
</dbReference>
<dbReference type="AlphaFoldDB" id="A0AAD4P383"/>
<gene>
    <name evidence="9" type="ORF">C2S53_002730</name>
</gene>
<dbReference type="Pfam" id="PF12076">
    <property type="entry name" value="CER1-like_C"/>
    <property type="match status" value="1"/>
</dbReference>
<dbReference type="GO" id="GO:0016491">
    <property type="term" value="F:oxidoreductase activity"/>
    <property type="evidence" value="ECO:0007669"/>
    <property type="project" value="InterPro"/>
</dbReference>
<dbReference type="GO" id="GO:0016020">
    <property type="term" value="C:membrane"/>
    <property type="evidence" value="ECO:0007669"/>
    <property type="project" value="UniProtKB-SubCell"/>
</dbReference>
<organism evidence="9 10">
    <name type="scientific">Perilla frutescens var. hirtella</name>
    <name type="common">Perilla citriodora</name>
    <name type="synonym">Perilla setoyensis</name>
    <dbReference type="NCBI Taxonomy" id="608512"/>
    <lineage>
        <taxon>Eukaryota</taxon>
        <taxon>Viridiplantae</taxon>
        <taxon>Streptophyta</taxon>
        <taxon>Embryophyta</taxon>
        <taxon>Tracheophyta</taxon>
        <taxon>Spermatophyta</taxon>
        <taxon>Magnoliopsida</taxon>
        <taxon>eudicotyledons</taxon>
        <taxon>Gunneridae</taxon>
        <taxon>Pentapetalae</taxon>
        <taxon>asterids</taxon>
        <taxon>lamiids</taxon>
        <taxon>Lamiales</taxon>
        <taxon>Lamiaceae</taxon>
        <taxon>Nepetoideae</taxon>
        <taxon>Elsholtzieae</taxon>
        <taxon>Perilla</taxon>
    </lineage>
</organism>
<evidence type="ECO:0000256" key="1">
    <source>
        <dbReference type="ARBA" id="ARBA00004141"/>
    </source>
</evidence>
<keyword evidence="10" id="KW-1185">Reference proteome</keyword>
<evidence type="ECO:0000259" key="8">
    <source>
        <dbReference type="Pfam" id="PF12076"/>
    </source>
</evidence>
<dbReference type="Proteomes" id="UP001190926">
    <property type="component" value="Unassembled WGS sequence"/>
</dbReference>
<dbReference type="SUPFAM" id="SSF51735">
    <property type="entry name" value="NAD(P)-binding Rossmann-fold domains"/>
    <property type="match status" value="1"/>
</dbReference>
<evidence type="ECO:0000256" key="4">
    <source>
        <dbReference type="ARBA" id="ARBA00022989"/>
    </source>
</evidence>
<dbReference type="InterPro" id="IPR036291">
    <property type="entry name" value="NAD(P)-bd_dom_sf"/>
</dbReference>
<keyword evidence="3 6" id="KW-0812">Transmembrane</keyword>
<protein>
    <submittedName>
        <fullName evidence="9">Fatty acid hydroxylase superfamily</fullName>
    </submittedName>
</protein>
<feature type="transmembrane region" description="Helical" evidence="6">
    <location>
        <begin position="276"/>
        <end position="294"/>
    </location>
</feature>
<dbReference type="Pfam" id="PF04116">
    <property type="entry name" value="FA_hydroxylase"/>
    <property type="match status" value="1"/>
</dbReference>
<dbReference type="GO" id="GO:0005506">
    <property type="term" value="F:iron ion binding"/>
    <property type="evidence" value="ECO:0007669"/>
    <property type="project" value="InterPro"/>
</dbReference>
<dbReference type="InterPro" id="IPR006694">
    <property type="entry name" value="Fatty_acid_hydroxylase"/>
</dbReference>
<comment type="subcellular location">
    <subcellularLocation>
        <location evidence="1">Membrane</location>
        <topology evidence="1">Multi-pass membrane protein</topology>
    </subcellularLocation>
</comment>
<comment type="caution">
    <text evidence="9">The sequence shown here is derived from an EMBL/GenBank/DDBJ whole genome shotgun (WGS) entry which is preliminary data.</text>
</comment>
<feature type="transmembrane region" description="Helical" evidence="6">
    <location>
        <begin position="130"/>
        <end position="158"/>
    </location>
</feature>
<feature type="transmembrane region" description="Helical" evidence="6">
    <location>
        <begin position="42"/>
        <end position="62"/>
    </location>
</feature>
<evidence type="ECO:0000259" key="7">
    <source>
        <dbReference type="Pfam" id="PF04116"/>
    </source>
</evidence>
<dbReference type="PANTHER" id="PTHR11863">
    <property type="entry name" value="STEROL DESATURASE"/>
    <property type="match status" value="1"/>
</dbReference>
<evidence type="ECO:0000256" key="3">
    <source>
        <dbReference type="ARBA" id="ARBA00022692"/>
    </source>
</evidence>
<evidence type="ECO:0000313" key="9">
    <source>
        <dbReference type="EMBL" id="KAH6825099.1"/>
    </source>
</evidence>
<dbReference type="InterPro" id="IPR021940">
    <property type="entry name" value="CER1-like_C"/>
</dbReference>
<feature type="domain" description="Fatty acid hydroxylase" evidence="7">
    <location>
        <begin position="80"/>
        <end position="220"/>
    </location>
</feature>
<reference evidence="9 10" key="1">
    <citation type="journal article" date="2021" name="Nat. Commun.">
        <title>Incipient diploidization of the medicinal plant Perilla within 10,000 years.</title>
        <authorList>
            <person name="Zhang Y."/>
            <person name="Shen Q."/>
            <person name="Leng L."/>
            <person name="Zhang D."/>
            <person name="Chen S."/>
            <person name="Shi Y."/>
            <person name="Ning Z."/>
            <person name="Chen S."/>
        </authorList>
    </citation>
    <scope>NUCLEOTIDE SEQUENCE [LARGE SCALE GENOMIC DNA]</scope>
    <source>
        <strain evidence="10">cv. PC099</strain>
    </source>
</reference>
<feature type="transmembrane region" description="Helical" evidence="6">
    <location>
        <begin position="12"/>
        <end position="30"/>
    </location>
</feature>
<accession>A0AAD4P383</accession>
<evidence type="ECO:0000256" key="2">
    <source>
        <dbReference type="ARBA" id="ARBA00009324"/>
    </source>
</evidence>
<evidence type="ECO:0000256" key="5">
    <source>
        <dbReference type="ARBA" id="ARBA00023136"/>
    </source>
</evidence>
<keyword evidence="5 6" id="KW-0472">Membrane</keyword>
<keyword evidence="4 6" id="KW-1133">Transmembrane helix</keyword>
<sequence>MAAPLFAWPWEILGNYKIAVYGVFLAKAMYSRYEEESTTHTNWDNFIILQAIVAALVVYMFPTFETLSVWNKNGITAAIALHVAISEPLFYSLHRCFHGDYLFTRYHWLHHSSPVTQPLTAGNASFLEHLLLTVVVALPIIGSFVIGHGSISLIYGYILLFDFLRCLGHSNVEIIPHQIFDAAPFLRYLLYTPTYHSLHHTEMDSNYCLFMPLFDALGNTLNRKSWDDHRKNSLNSGINGRVPDFVFLAHIVDMSSAMHAPFLLRSMASLPFYTRFYLMPLLPVSFAVMLIMWAKSKTFMVSFYYLRNRLHQTWVVPRFGFQYFVPFAAEGINKQIEAAILRADRLGVKVISLAALNKNEGLNGGGTIFVNKLPELKVRVVHGNTLTAAVILHEIPEDVSEVFLTGATSKLGRAIALYLCRKGVRVLMLTLSTERFRKIQKEAAAECQKYLVQVTKYQAAQNCKTWIVGKWITSREQSFAPCGAHFHQFVVPPTKPFRRDCTYGDLAAMRLPEDVQGVGSCEYTMERGVVHACHAGGVVHSLEGWSHHEVGAIDVDRIDLVWEAALKHGEVSFTPIERKEKKLAEEVNAYLKCDTYMYAPLVMDFAYDGATTASLVEPCRGNAETLSVCDQMEETAGDDEHRLSSSREIMGVNALNPVRRIVVEHSLLQSERVKQHIVHKNYRSLSAAGKVSQQKSKVADRAHTQLT</sequence>
<name>A0AAD4P383_PERFH</name>
<proteinExistence type="inferred from homology"/>
<evidence type="ECO:0000313" key="10">
    <source>
        <dbReference type="Proteomes" id="UP001190926"/>
    </source>
</evidence>
<feature type="domain" description="Very-long-chain aldehyde decarbonylase CER1-like C-terminal" evidence="8">
    <location>
        <begin position="402"/>
        <end position="569"/>
    </location>
</feature>
<dbReference type="InterPro" id="IPR050307">
    <property type="entry name" value="Sterol_Desaturase_Related"/>
</dbReference>
<dbReference type="EMBL" id="SDAM02000250">
    <property type="protein sequence ID" value="KAH6825099.1"/>
    <property type="molecule type" value="Genomic_DNA"/>
</dbReference>
<dbReference type="Gene3D" id="3.40.50.720">
    <property type="entry name" value="NAD(P)-binding Rossmann-like Domain"/>
    <property type="match status" value="1"/>
</dbReference>
<evidence type="ECO:0000256" key="6">
    <source>
        <dbReference type="SAM" id="Phobius"/>
    </source>
</evidence>
<comment type="similarity">
    <text evidence="2">Belongs to the sterol desaturase family.</text>
</comment>